<dbReference type="EMBL" id="PYSW02000014">
    <property type="protein sequence ID" value="KAG2386844.1"/>
    <property type="molecule type" value="Genomic_DNA"/>
</dbReference>
<evidence type="ECO:0000313" key="3">
    <source>
        <dbReference type="Proteomes" id="UP000816034"/>
    </source>
</evidence>
<accession>A0AA88KMD0</accession>
<dbReference type="Proteomes" id="UP000816034">
    <property type="component" value="Unassembled WGS sequence"/>
</dbReference>
<reference evidence="2 3" key="1">
    <citation type="journal article" date="2018" name="BMC Genomics">
        <title>The genome of Naegleria lovaniensis, the basis for a comparative approach to unravel pathogenicity factors of the human pathogenic amoeba N. fowleri.</title>
        <authorList>
            <person name="Liechti N."/>
            <person name="Schurch N."/>
            <person name="Bruggmann R."/>
            <person name="Wittwer M."/>
        </authorList>
    </citation>
    <scope>NUCLEOTIDE SEQUENCE [LARGE SCALE GENOMIC DNA]</scope>
    <source>
        <strain evidence="2 3">ATCC 30569</strain>
    </source>
</reference>
<dbReference type="GeneID" id="68094335"/>
<evidence type="ECO:0000256" key="1">
    <source>
        <dbReference type="SAM" id="MobiDB-lite"/>
    </source>
</evidence>
<sequence length="289" mass="34848">MYREERGLQTNSHTIPKDNHNNSSFRSAIRFREGFDMKDSDRGEWVSIVENPRRNPFMENVQFNENINNSERSLRKDHTFNEPMYNQFNQDRYRLNDVQRRLVAERFTTQIMNKLFHWFENTKLFKTSMQYANEWRSKMSKNPSYVMNERALSNPYEARFYNYSHYNQGSAIYSRHESFIRNIVDSIITFRKMLFSAAGLEGETSGNDEEYNDRKLAEDIANRIDRYTLQERRGRMYNQSNVSNYWNANNNVLQSQKKFTFTDRLKQVFEGFLKIFNAIIRLIVRTPQR</sequence>
<feature type="region of interest" description="Disordered" evidence="1">
    <location>
        <begin position="1"/>
        <end position="23"/>
    </location>
</feature>
<name>A0AA88KMD0_NAELO</name>
<dbReference type="RefSeq" id="XP_044550836.1">
    <property type="nucleotide sequence ID" value="XM_044691234.1"/>
</dbReference>
<gene>
    <name evidence="2" type="ORF">C9374_001879</name>
</gene>
<dbReference type="AlphaFoldDB" id="A0AA88KMD0"/>
<protein>
    <submittedName>
        <fullName evidence="2">Uncharacterized protein</fullName>
    </submittedName>
</protein>
<comment type="caution">
    <text evidence="2">The sequence shown here is derived from an EMBL/GenBank/DDBJ whole genome shotgun (WGS) entry which is preliminary data.</text>
</comment>
<organism evidence="2 3">
    <name type="scientific">Naegleria lovaniensis</name>
    <name type="common">Amoeba</name>
    <dbReference type="NCBI Taxonomy" id="51637"/>
    <lineage>
        <taxon>Eukaryota</taxon>
        <taxon>Discoba</taxon>
        <taxon>Heterolobosea</taxon>
        <taxon>Tetramitia</taxon>
        <taxon>Eutetramitia</taxon>
        <taxon>Vahlkampfiidae</taxon>
        <taxon>Naegleria</taxon>
    </lineage>
</organism>
<proteinExistence type="predicted"/>
<keyword evidence="3" id="KW-1185">Reference proteome</keyword>
<evidence type="ECO:0000313" key="2">
    <source>
        <dbReference type="EMBL" id="KAG2386844.1"/>
    </source>
</evidence>